<dbReference type="AlphaFoldDB" id="A7TRA5"/>
<feature type="compositionally biased region" description="Low complexity" evidence="2">
    <location>
        <begin position="137"/>
        <end position="146"/>
    </location>
</feature>
<dbReference type="GO" id="GO:0051455">
    <property type="term" value="P:spindle attachment to meiosis I kinetochore"/>
    <property type="evidence" value="ECO:0007669"/>
    <property type="project" value="EnsemblFungi"/>
</dbReference>
<dbReference type="HOGENOM" id="CLU_022497_1_0_1"/>
<dbReference type="InterPro" id="IPR013218">
    <property type="entry name" value="Dsn1/Mis13"/>
</dbReference>
<dbReference type="GO" id="GO:0005634">
    <property type="term" value="C:nucleus"/>
    <property type="evidence" value="ECO:0007669"/>
    <property type="project" value="EnsemblFungi"/>
</dbReference>
<dbReference type="GeneID" id="5543268"/>
<name>A7TRA5_VANPO</name>
<feature type="region of interest" description="Disordered" evidence="2">
    <location>
        <begin position="371"/>
        <end position="418"/>
    </location>
</feature>
<organism evidence="4">
    <name type="scientific">Vanderwaltozyma polyspora (strain ATCC 22028 / DSM 70294 / BCRC 21397 / CBS 2163 / NBRC 10782 / NRRL Y-8283 / UCD 57-17)</name>
    <name type="common">Kluyveromyces polysporus</name>
    <dbReference type="NCBI Taxonomy" id="436907"/>
    <lineage>
        <taxon>Eukaryota</taxon>
        <taxon>Fungi</taxon>
        <taxon>Dikarya</taxon>
        <taxon>Ascomycota</taxon>
        <taxon>Saccharomycotina</taxon>
        <taxon>Saccharomycetes</taxon>
        <taxon>Saccharomycetales</taxon>
        <taxon>Saccharomycetaceae</taxon>
        <taxon>Vanderwaltozyma</taxon>
    </lineage>
</organism>
<gene>
    <name evidence="3" type="ORF">Kpol_401p6</name>
</gene>
<dbReference type="RefSeq" id="XP_001643059.1">
    <property type="nucleotide sequence ID" value="XM_001643009.1"/>
</dbReference>
<dbReference type="PANTHER" id="PTHR14778:SF2">
    <property type="entry name" value="KINETOCHORE-ASSOCIATED PROTEIN DSN1 HOMOLOG"/>
    <property type="match status" value="1"/>
</dbReference>
<dbReference type="GO" id="GO:0000444">
    <property type="term" value="C:MIS12/MIND type complex"/>
    <property type="evidence" value="ECO:0007669"/>
    <property type="project" value="EnsemblFungi"/>
</dbReference>
<sequence>MSIDRSTSRTPLRKSVYPLRMERIPLGSDYKASQISTQDTEINKEGDINESVKHRMSSYESDEDFQFKRHKNKHINGVPSLGERLDNFQDIKKAKWVENFNSSAVNLPEQVKSNDTEEVGYDNRNDIQMKTSPPPHLQQSQLHSQPQHPSYIPYMYYYPVPTPGHPMMQFPNSPIVQSQMDPSQYGNNSISMMPNSSMQPFYASQQPQNHTGVPGQGEIPQLLPPPLVYPYNFMQPSQNPYMQKIKDRRKSMAAQRGRRVSMLSMYDENIGIISPHKDVPEEDFFRHIGDGSFGKGLQIRQLFSWCAIRSLRKMETEPNFRQESLSVPSDSRDEDSYLNPKKIALKIISEFVNDLRKDKIDIDWEAEISLDDDDDDDTGNANADDTELRQLFEEDEDDTDYIAKPKKNKPKRKTKSQLPKMKIPNIKNLENETNLKLLEENIKKLKSEISDWAIVLNNQSPHSEWEDLCKEYTFEPEVEFQDTEATTDNLENELNIQMDKLNLHSHLLGSTSTALSKLNNKKRNMLAQVLSSKVKTSKQQVNSKLLLNELSKSLLSKE</sequence>
<dbReference type="FunCoup" id="A7TRA5">
    <property type="interactions" value="524"/>
</dbReference>
<dbReference type="InParanoid" id="A7TRA5"/>
<dbReference type="GO" id="GO:0051301">
    <property type="term" value="P:cell division"/>
    <property type="evidence" value="ECO:0007669"/>
    <property type="project" value="InterPro"/>
</dbReference>
<reference evidence="3 4" key="1">
    <citation type="journal article" date="2007" name="Proc. Natl. Acad. Sci. U.S.A.">
        <title>Independent sorting-out of thousands of duplicated gene pairs in two yeast species descended from a whole-genome duplication.</title>
        <authorList>
            <person name="Scannell D.R."/>
            <person name="Frank A.C."/>
            <person name="Conant G.C."/>
            <person name="Byrne K.P."/>
            <person name="Woolfit M."/>
            <person name="Wolfe K.H."/>
        </authorList>
    </citation>
    <scope>NUCLEOTIDE SEQUENCE [LARGE SCALE GENOMIC DNA]</scope>
    <source>
        <strain evidence="4">ATCC 22028 / DSM 70294 / BCRC 21397 / CBS 2163 / NBRC 10782 / NRRL Y-8283 / UCD 57-17</strain>
    </source>
</reference>
<proteinExistence type="predicted"/>
<dbReference type="GO" id="GO:0000922">
    <property type="term" value="C:spindle pole"/>
    <property type="evidence" value="ECO:0007669"/>
    <property type="project" value="EnsemblFungi"/>
</dbReference>
<evidence type="ECO:0000313" key="3">
    <source>
        <dbReference type="EMBL" id="EDO15201.1"/>
    </source>
</evidence>
<protein>
    <submittedName>
        <fullName evidence="3">Uncharacterized protein</fullName>
    </submittedName>
</protein>
<dbReference type="STRING" id="436907.A7TRA5"/>
<evidence type="ECO:0000256" key="1">
    <source>
        <dbReference type="SAM" id="Coils"/>
    </source>
</evidence>
<evidence type="ECO:0000256" key="2">
    <source>
        <dbReference type="SAM" id="MobiDB-lite"/>
    </source>
</evidence>
<dbReference type="KEGG" id="vpo:Kpol_401p6"/>
<dbReference type="OMA" id="PYMYYYP"/>
<feature type="region of interest" description="Disordered" evidence="2">
    <location>
        <begin position="125"/>
        <end position="146"/>
    </location>
</feature>
<dbReference type="eggNOG" id="ENOG502QQ6A">
    <property type="taxonomic scope" value="Eukaryota"/>
</dbReference>
<dbReference type="GO" id="GO:0051754">
    <property type="term" value="P:meiotic sister chromatid cohesion, centromeric"/>
    <property type="evidence" value="ECO:0007669"/>
    <property type="project" value="EnsemblFungi"/>
</dbReference>
<dbReference type="PANTHER" id="PTHR14778">
    <property type="entry name" value="KINETOCHORE-ASSOCIATED PROTEIN DSN1 HOMOLOG"/>
    <property type="match status" value="1"/>
</dbReference>
<dbReference type="EMBL" id="DS480474">
    <property type="protein sequence ID" value="EDO15201.1"/>
    <property type="molecule type" value="Genomic_DNA"/>
</dbReference>
<dbReference type="PhylomeDB" id="A7TRA5"/>
<dbReference type="Proteomes" id="UP000000267">
    <property type="component" value="Unassembled WGS sequence"/>
</dbReference>
<keyword evidence="4" id="KW-1185">Reference proteome</keyword>
<evidence type="ECO:0000313" key="4">
    <source>
        <dbReference type="Proteomes" id="UP000000267"/>
    </source>
</evidence>
<dbReference type="OrthoDB" id="3364649at2759"/>
<dbReference type="Pfam" id="PF08202">
    <property type="entry name" value="MIS13"/>
    <property type="match status" value="1"/>
</dbReference>
<keyword evidence="1" id="KW-0175">Coiled coil</keyword>
<feature type="compositionally biased region" description="Basic residues" evidence="2">
    <location>
        <begin position="404"/>
        <end position="415"/>
    </location>
</feature>
<feature type="coiled-coil region" evidence="1">
    <location>
        <begin position="428"/>
        <end position="455"/>
    </location>
</feature>
<accession>A7TRA5</accession>